<evidence type="ECO:0000256" key="11">
    <source>
        <dbReference type="PIRSR" id="PIRSR000168-1"/>
    </source>
</evidence>
<evidence type="ECO:0000256" key="5">
    <source>
        <dbReference type="ARBA" id="ARBA00022827"/>
    </source>
</evidence>
<evidence type="ECO:0000313" key="16">
    <source>
        <dbReference type="EMBL" id="OSX58459.1"/>
    </source>
</evidence>
<dbReference type="InterPro" id="IPR002655">
    <property type="entry name" value="Acyl-CoA_oxidase_C"/>
</dbReference>
<reference evidence="16 17" key="1">
    <citation type="submission" date="2017-04" db="EMBL/GenBank/DDBJ databases">
        <title>Genome Sequence of the Model Brown-Rot Fungus Postia placenta SB12.</title>
        <authorList>
            <consortium name="DOE Joint Genome Institute"/>
            <person name="Gaskell J."/>
            <person name="Kersten P."/>
            <person name="Larrondo L.F."/>
            <person name="Canessa P."/>
            <person name="Martinez D."/>
            <person name="Hibbett D."/>
            <person name="Schmoll M."/>
            <person name="Kubicek C.P."/>
            <person name="Martinez A.T."/>
            <person name="Yadav J."/>
            <person name="Master E."/>
            <person name="Magnuson J.K."/>
            <person name="James T."/>
            <person name="Yaver D."/>
            <person name="Berka R."/>
            <person name="Labutti K."/>
            <person name="Lipzen A."/>
            <person name="Aerts A."/>
            <person name="Barry K."/>
            <person name="Henrissat B."/>
            <person name="Blanchette R."/>
            <person name="Grigoriev I."/>
            <person name="Cullen D."/>
        </authorList>
    </citation>
    <scope>NUCLEOTIDE SEQUENCE [LARGE SCALE GENOMIC DNA]</scope>
    <source>
        <strain evidence="16 17">MAD-698-R-SB12</strain>
    </source>
</reference>
<evidence type="ECO:0000256" key="8">
    <source>
        <dbReference type="ARBA" id="ARBA00023098"/>
    </source>
</evidence>
<comment type="cofactor">
    <cofactor evidence="1">
        <name>FAD</name>
        <dbReference type="ChEBI" id="CHEBI:57692"/>
    </cofactor>
</comment>
<sequence length="668" mass="74296">MSNNMTAQEMTERDMVAARMQTSVQVARVRDYLYGGSEGWKLHEKLVKVVSSDAIFDKSKRPFMTRKERYERAINMTNRLYELQDIHSWSNDETAVALNIIDEEVPMHLHFATFEPVFMDQCGPELRHKYGDLIMNRGIQGCYLQTELGHGTNVGSLETTARYLPETKEFEIHSPTLTSSKWWVGSLGKTSTHGVVQAKLIMPDGRDMGPHLFFVQLRSLEDHTPIPGITLGDIGPKAMGGYCGVDNGFARFDQLRIPRENMLSEYSRVTEDGQYVKPVHPKISYGGVCYIHSELEKGAWVIGKASTVSIRYCTVRRQSNQDNDGLEQQVISYPSVHFRLLPVLSHAYAFILIGRDLKKRLSVFSARLATGDTSTVQEMHIATSMLKILVASMGAQDIETVRRSMGGHGFSEFAALGRYYADWLPVATYEGDNYVLDIQVVRAALKWYRALQASEHPTASSLPPSSAYLRLLLPEFSTITGSTPAWLDPMVSINLLERRAAVMVENRALHEKDPDASMDNRVSRAAAEAYFATKIGALIENLSRSLPPQEVAVGLLALVESGIGDILSFSLLPSADGEDATRGLRMAIKQICAELLPEAIGLTDAFGFTDWELDSALGVFDGNVYEHLWAKAQTEPLNATEVTEGYEASIKPMLQRGQRIVASSKAKL</sequence>
<keyword evidence="9" id="KW-0576">Peroxisome</keyword>
<dbReference type="Proteomes" id="UP000194127">
    <property type="component" value="Unassembled WGS sequence"/>
</dbReference>
<dbReference type="OrthoDB" id="538336at2759"/>
<evidence type="ECO:0000259" key="13">
    <source>
        <dbReference type="Pfam" id="PF01756"/>
    </source>
</evidence>
<dbReference type="SUPFAM" id="SSF47203">
    <property type="entry name" value="Acyl-CoA dehydrogenase C-terminal domain-like"/>
    <property type="match status" value="2"/>
</dbReference>
<keyword evidence="6" id="KW-0276">Fatty acid metabolism</keyword>
<feature type="domain" description="Acyl-coenzyme A oxidase N-terminal" evidence="14">
    <location>
        <begin position="30"/>
        <end position="137"/>
    </location>
</feature>
<accession>A0A1X6MQ98</accession>
<dbReference type="GeneID" id="36327140"/>
<evidence type="ECO:0000256" key="4">
    <source>
        <dbReference type="ARBA" id="ARBA00022630"/>
    </source>
</evidence>
<dbReference type="Gene3D" id="1.10.540.10">
    <property type="entry name" value="Acyl-CoA dehydrogenase/oxidase, N-terminal domain"/>
    <property type="match status" value="1"/>
</dbReference>
<dbReference type="InterPro" id="IPR055060">
    <property type="entry name" value="ACOX_C_alpha1"/>
</dbReference>
<dbReference type="GO" id="GO:0005777">
    <property type="term" value="C:peroxisome"/>
    <property type="evidence" value="ECO:0007669"/>
    <property type="project" value="UniProtKB-SubCell"/>
</dbReference>
<dbReference type="GO" id="GO:0005504">
    <property type="term" value="F:fatty acid binding"/>
    <property type="evidence" value="ECO:0007669"/>
    <property type="project" value="TreeGrafter"/>
</dbReference>
<dbReference type="Pfam" id="PF14749">
    <property type="entry name" value="Acyl-CoA_ox_N"/>
    <property type="match status" value="1"/>
</dbReference>
<dbReference type="GO" id="GO:0071949">
    <property type="term" value="F:FAD binding"/>
    <property type="evidence" value="ECO:0007669"/>
    <property type="project" value="InterPro"/>
</dbReference>
<dbReference type="GO" id="GO:0055088">
    <property type="term" value="P:lipid homeostasis"/>
    <property type="evidence" value="ECO:0007669"/>
    <property type="project" value="TreeGrafter"/>
</dbReference>
<dbReference type="InterPro" id="IPR037069">
    <property type="entry name" value="AcylCoA_DH/ox_N_sf"/>
</dbReference>
<dbReference type="InterPro" id="IPR029320">
    <property type="entry name" value="Acyl-CoA_ox_N"/>
</dbReference>
<dbReference type="AlphaFoldDB" id="A0A1X6MQ98"/>
<feature type="domain" description="Acyl-CoA oxidase C-alpha1" evidence="15">
    <location>
        <begin position="285"/>
        <end position="444"/>
    </location>
</feature>
<evidence type="ECO:0000256" key="7">
    <source>
        <dbReference type="ARBA" id="ARBA00023002"/>
    </source>
</evidence>
<dbReference type="PIRSF" id="PIRSF000168">
    <property type="entry name" value="Acyl-CoA_oxidase"/>
    <property type="match status" value="1"/>
</dbReference>
<feature type="active site" description="Proton acceptor" evidence="11">
    <location>
        <position position="430"/>
    </location>
</feature>
<dbReference type="InterPro" id="IPR012258">
    <property type="entry name" value="Acyl-CoA_oxidase"/>
</dbReference>
<keyword evidence="5 10" id="KW-0274">FAD</keyword>
<gene>
    <name evidence="16" type="ORF">POSPLADRAFT_1067484</name>
</gene>
<dbReference type="SUPFAM" id="SSF56645">
    <property type="entry name" value="Acyl-CoA dehydrogenase NM domain-like"/>
    <property type="match status" value="1"/>
</dbReference>
<comment type="similarity">
    <text evidence="3 10">Belongs to the acyl-CoA oxidase family.</text>
</comment>
<dbReference type="STRING" id="670580.A0A1X6MQ98"/>
<dbReference type="Gene3D" id="2.40.110.10">
    <property type="entry name" value="Butyryl-CoA Dehydrogenase, subunit A, domain 2"/>
    <property type="match status" value="1"/>
</dbReference>
<dbReference type="GO" id="GO:0003997">
    <property type="term" value="F:acyl-CoA oxidase activity"/>
    <property type="evidence" value="ECO:0007669"/>
    <property type="project" value="InterPro"/>
</dbReference>
<comment type="subcellular location">
    <subcellularLocation>
        <location evidence="2">Peroxisome</location>
    </subcellularLocation>
</comment>
<dbReference type="Pfam" id="PF22924">
    <property type="entry name" value="ACOX_C_alpha1"/>
    <property type="match status" value="1"/>
</dbReference>
<evidence type="ECO:0000256" key="2">
    <source>
        <dbReference type="ARBA" id="ARBA00004275"/>
    </source>
</evidence>
<dbReference type="GO" id="GO:0033540">
    <property type="term" value="P:fatty acid beta-oxidation using acyl-CoA oxidase"/>
    <property type="evidence" value="ECO:0007669"/>
    <property type="project" value="UniProtKB-UniPathway"/>
</dbReference>
<dbReference type="EMBL" id="KZ110604">
    <property type="protein sequence ID" value="OSX58459.1"/>
    <property type="molecule type" value="Genomic_DNA"/>
</dbReference>
<dbReference type="InterPro" id="IPR036250">
    <property type="entry name" value="AcylCo_DH-like_C"/>
</dbReference>
<keyword evidence="17" id="KW-1185">Reference proteome</keyword>
<evidence type="ECO:0000256" key="12">
    <source>
        <dbReference type="PIRSR" id="PIRSR000168-2"/>
    </source>
</evidence>
<dbReference type="InterPro" id="IPR046373">
    <property type="entry name" value="Acyl-CoA_Oxase/DH_mid-dom_sf"/>
</dbReference>
<dbReference type="Gene3D" id="1.20.140.10">
    <property type="entry name" value="Butyryl-CoA Dehydrogenase, subunit A, domain 3"/>
    <property type="match status" value="1"/>
</dbReference>
<dbReference type="InterPro" id="IPR009100">
    <property type="entry name" value="AcylCoA_DH/oxidase_NM_dom_sf"/>
</dbReference>
<dbReference type="UniPathway" id="UPA00661"/>
<keyword evidence="7" id="KW-0560">Oxidoreductase</keyword>
<feature type="domain" description="Acyl-CoA oxidase C-terminal" evidence="13">
    <location>
        <begin position="556"/>
        <end position="655"/>
    </location>
</feature>
<keyword evidence="4 10" id="KW-0285">Flavoprotein</keyword>
<protein>
    <recommendedName>
        <fullName evidence="10">Acyl-coenzyme A oxidase</fullName>
    </recommendedName>
</protein>
<keyword evidence="8" id="KW-0443">Lipid metabolism</keyword>
<name>A0A1X6MQ98_9APHY</name>
<evidence type="ECO:0000259" key="15">
    <source>
        <dbReference type="Pfam" id="PF22924"/>
    </source>
</evidence>
<organism evidence="16 17">
    <name type="scientific">Postia placenta MAD-698-R-SB12</name>
    <dbReference type="NCBI Taxonomy" id="670580"/>
    <lineage>
        <taxon>Eukaryota</taxon>
        <taxon>Fungi</taxon>
        <taxon>Dikarya</taxon>
        <taxon>Basidiomycota</taxon>
        <taxon>Agaricomycotina</taxon>
        <taxon>Agaricomycetes</taxon>
        <taxon>Polyporales</taxon>
        <taxon>Adustoporiaceae</taxon>
        <taxon>Rhodonia</taxon>
    </lineage>
</organism>
<dbReference type="RefSeq" id="XP_024335253.1">
    <property type="nucleotide sequence ID" value="XM_024482190.1"/>
</dbReference>
<evidence type="ECO:0000256" key="3">
    <source>
        <dbReference type="ARBA" id="ARBA00006288"/>
    </source>
</evidence>
<evidence type="ECO:0000313" key="17">
    <source>
        <dbReference type="Proteomes" id="UP000194127"/>
    </source>
</evidence>
<feature type="binding site" evidence="12">
    <location>
        <position position="146"/>
    </location>
    <ligand>
        <name>FAD</name>
        <dbReference type="ChEBI" id="CHEBI:57692"/>
    </ligand>
</feature>
<feature type="binding site" evidence="12">
    <location>
        <position position="185"/>
    </location>
    <ligand>
        <name>FAD</name>
        <dbReference type="ChEBI" id="CHEBI:57692"/>
    </ligand>
</feature>
<evidence type="ECO:0000259" key="14">
    <source>
        <dbReference type="Pfam" id="PF14749"/>
    </source>
</evidence>
<evidence type="ECO:0000256" key="1">
    <source>
        <dbReference type="ARBA" id="ARBA00001974"/>
    </source>
</evidence>
<dbReference type="PANTHER" id="PTHR10909">
    <property type="entry name" value="ELECTRON TRANSPORT OXIDOREDUCTASE"/>
    <property type="match status" value="1"/>
</dbReference>
<dbReference type="PANTHER" id="PTHR10909:SF250">
    <property type="entry name" value="PEROXISOMAL ACYL-COENZYME A OXIDASE 1"/>
    <property type="match status" value="1"/>
</dbReference>
<proteinExistence type="inferred from homology"/>
<dbReference type="FunFam" id="2.40.110.10:FF:000003">
    <property type="entry name" value="Acyl-coenzyme A oxidase"/>
    <property type="match status" value="1"/>
</dbReference>
<evidence type="ECO:0000256" key="6">
    <source>
        <dbReference type="ARBA" id="ARBA00022832"/>
    </source>
</evidence>
<evidence type="ECO:0000256" key="9">
    <source>
        <dbReference type="ARBA" id="ARBA00023140"/>
    </source>
</evidence>
<dbReference type="Pfam" id="PF01756">
    <property type="entry name" value="ACOX"/>
    <property type="match status" value="1"/>
</dbReference>
<evidence type="ECO:0000256" key="10">
    <source>
        <dbReference type="PIRNR" id="PIRNR000168"/>
    </source>
</evidence>